<protein>
    <recommendedName>
        <fullName evidence="4">SAP domain-containing protein</fullName>
    </recommendedName>
</protein>
<name>A0A7S0AMW8_9STRA</name>
<sequence>MKVNGAVLKLILAAATVSDATAFSPSSMSPINEAVAQASDAARLAAEAASSIAPSTSTSLVTATADEKSLTLYEYVLSGGSSGGEVDAVSRIANAQDKFQVMRDNLDTLLKDMNIPDTGSIGANLGDITTGFSGSLDGGVDVGSMKNQIGSIVSSLALEQNAAWYAVGAAVLVALGQRGAGRADAKSEFEVELTNARKKADEAAGAATLAAKGAAMAKEAATQVEAKATSDGAGTNALLENSRLRQLAVETEMANQELKKLKAENERLKTQLVGLQGGEKLKDDVSEEGSPAPSSTQEVVDRDPEENEKILEIIKEVEEANMKGKKKVPQEKKAAPPSSKKAAAPRKVTKATAKKASTPKAAAKTTPKAAAKKAPAPKKKKSPAAKNDASGKKDWSQLSDSTLKRKTIAQLKEYLLEQKLANSTDVSNMKKGDLITMVKKG</sequence>
<dbReference type="EMBL" id="HBEJ01008353">
    <property type="protein sequence ID" value="CAD8368420.1"/>
    <property type="molecule type" value="Transcribed_RNA"/>
</dbReference>
<proteinExistence type="predicted"/>
<reference evidence="3" key="1">
    <citation type="submission" date="2021-01" db="EMBL/GenBank/DDBJ databases">
        <authorList>
            <person name="Corre E."/>
            <person name="Pelletier E."/>
            <person name="Niang G."/>
            <person name="Scheremetjew M."/>
            <person name="Finn R."/>
            <person name="Kale V."/>
            <person name="Holt S."/>
            <person name="Cochrane G."/>
            <person name="Meng A."/>
            <person name="Brown T."/>
            <person name="Cohen L."/>
        </authorList>
    </citation>
    <scope>NUCLEOTIDE SEQUENCE</scope>
    <source>
        <strain evidence="3">CCMP3303</strain>
    </source>
</reference>
<feature type="compositionally biased region" description="Low complexity" evidence="1">
    <location>
        <begin position="354"/>
        <end position="374"/>
    </location>
</feature>
<feature type="compositionally biased region" description="Basic residues" evidence="1">
    <location>
        <begin position="343"/>
        <end position="353"/>
    </location>
</feature>
<gene>
    <name evidence="3" type="ORF">MPOL1434_LOCUS4935</name>
</gene>
<evidence type="ECO:0000256" key="2">
    <source>
        <dbReference type="SAM" id="SignalP"/>
    </source>
</evidence>
<feature type="signal peptide" evidence="2">
    <location>
        <begin position="1"/>
        <end position="22"/>
    </location>
</feature>
<keyword evidence="2" id="KW-0732">Signal</keyword>
<evidence type="ECO:0000256" key="1">
    <source>
        <dbReference type="SAM" id="MobiDB-lite"/>
    </source>
</evidence>
<accession>A0A7S0AMW8</accession>
<feature type="chain" id="PRO_5031426419" description="SAP domain-containing protein" evidence="2">
    <location>
        <begin position="23"/>
        <end position="441"/>
    </location>
</feature>
<organism evidence="3">
    <name type="scientific">Minutocellus polymorphus</name>
    <dbReference type="NCBI Taxonomy" id="265543"/>
    <lineage>
        <taxon>Eukaryota</taxon>
        <taxon>Sar</taxon>
        <taxon>Stramenopiles</taxon>
        <taxon>Ochrophyta</taxon>
        <taxon>Bacillariophyta</taxon>
        <taxon>Mediophyceae</taxon>
        <taxon>Cymatosirophycidae</taxon>
        <taxon>Cymatosirales</taxon>
        <taxon>Cymatosiraceae</taxon>
        <taxon>Minutocellus</taxon>
    </lineage>
</organism>
<dbReference type="AlphaFoldDB" id="A0A7S0AMW8"/>
<evidence type="ECO:0008006" key="4">
    <source>
        <dbReference type="Google" id="ProtNLM"/>
    </source>
</evidence>
<evidence type="ECO:0000313" key="3">
    <source>
        <dbReference type="EMBL" id="CAD8368420.1"/>
    </source>
</evidence>
<feature type="region of interest" description="Disordered" evidence="1">
    <location>
        <begin position="272"/>
        <end position="401"/>
    </location>
</feature>
<feature type="compositionally biased region" description="Basic and acidic residues" evidence="1">
    <location>
        <begin position="299"/>
        <end position="334"/>
    </location>
</feature>